<reference evidence="2 3" key="1">
    <citation type="submission" date="2017-06" db="EMBL/GenBank/DDBJ databases">
        <authorList>
            <person name="Kim H.J."/>
            <person name="Triplett B.A."/>
        </authorList>
    </citation>
    <scope>NUCLEOTIDE SEQUENCE [LARGE SCALE GENOMIC DNA]</scope>
    <source>
        <strain evidence="2 3">SCA</strain>
    </source>
</reference>
<accession>A0A239IIY5</accession>
<organism evidence="2 3">
    <name type="scientific">Anaerovirgula multivorans</name>
    <dbReference type="NCBI Taxonomy" id="312168"/>
    <lineage>
        <taxon>Bacteria</taxon>
        <taxon>Bacillati</taxon>
        <taxon>Bacillota</taxon>
        <taxon>Clostridia</taxon>
        <taxon>Peptostreptococcales</taxon>
        <taxon>Natronincolaceae</taxon>
        <taxon>Anaerovirgula</taxon>
    </lineage>
</organism>
<evidence type="ECO:0000313" key="3">
    <source>
        <dbReference type="Proteomes" id="UP000198304"/>
    </source>
</evidence>
<dbReference type="RefSeq" id="WP_089284632.1">
    <property type="nucleotide sequence ID" value="NZ_FZOJ01000028.1"/>
</dbReference>
<sequence length="219" mass="23456">MKYQRYKKGIVMISLLIIVALLFAGCGQNEADKKGQDDSMTNSTENNIEIEENPNEDENVTPAEEENINVTLVPAVPEESPKAEQQQKFPVQNNNNNTSDTAKVNNALGTSDVNPSGSTENKITTSSGGAKTSNPEELKDRMRNSTQGLVNDGTITQEQAEKIVHVFVDIAASGSGVRITPNSLSGLVEQGVITQEQADAVMNALMANSQGATNMKSSQ</sequence>
<proteinExistence type="predicted"/>
<feature type="compositionally biased region" description="Polar residues" evidence="1">
    <location>
        <begin position="83"/>
        <end position="133"/>
    </location>
</feature>
<evidence type="ECO:0000313" key="2">
    <source>
        <dbReference type="EMBL" id="SNS93587.1"/>
    </source>
</evidence>
<feature type="region of interest" description="Disordered" evidence="1">
    <location>
        <begin position="77"/>
        <end position="139"/>
    </location>
</feature>
<keyword evidence="3" id="KW-1185">Reference proteome</keyword>
<name>A0A239IIY5_9FIRM</name>
<protein>
    <recommendedName>
        <fullName evidence="4">Lipoprotein</fullName>
    </recommendedName>
</protein>
<dbReference type="OrthoDB" id="1910322at2"/>
<feature type="compositionally biased region" description="Acidic residues" evidence="1">
    <location>
        <begin position="48"/>
        <end position="62"/>
    </location>
</feature>
<dbReference type="PROSITE" id="PS51257">
    <property type="entry name" value="PROKAR_LIPOPROTEIN"/>
    <property type="match status" value="1"/>
</dbReference>
<evidence type="ECO:0000256" key="1">
    <source>
        <dbReference type="SAM" id="MobiDB-lite"/>
    </source>
</evidence>
<evidence type="ECO:0008006" key="4">
    <source>
        <dbReference type="Google" id="ProtNLM"/>
    </source>
</evidence>
<dbReference type="Proteomes" id="UP000198304">
    <property type="component" value="Unassembled WGS sequence"/>
</dbReference>
<dbReference type="AlphaFoldDB" id="A0A239IIY5"/>
<gene>
    <name evidence="2" type="ORF">SAMN05446037_102841</name>
</gene>
<feature type="region of interest" description="Disordered" evidence="1">
    <location>
        <begin position="30"/>
        <end position="62"/>
    </location>
</feature>
<dbReference type="EMBL" id="FZOJ01000028">
    <property type="protein sequence ID" value="SNS93587.1"/>
    <property type="molecule type" value="Genomic_DNA"/>
</dbReference>